<accession>A0A6C0CBP9</accession>
<dbReference type="AlphaFoldDB" id="A0A6C0CBP9"/>
<dbReference type="Pfam" id="PF19883">
    <property type="entry name" value="DUF6356"/>
    <property type="match status" value="1"/>
</dbReference>
<proteinExistence type="predicted"/>
<dbReference type="EMBL" id="MN739382">
    <property type="protein sequence ID" value="QHT01861.1"/>
    <property type="molecule type" value="Genomic_DNA"/>
</dbReference>
<organism evidence="1">
    <name type="scientific">viral metagenome</name>
    <dbReference type="NCBI Taxonomy" id="1070528"/>
    <lineage>
        <taxon>unclassified sequences</taxon>
        <taxon>metagenomes</taxon>
        <taxon>organismal metagenomes</taxon>
    </lineage>
</organism>
<protein>
    <submittedName>
        <fullName evidence="1">Uncharacterized protein</fullName>
    </submittedName>
</protein>
<name>A0A6C0CBP9_9ZZZZ</name>
<evidence type="ECO:0000313" key="1">
    <source>
        <dbReference type="EMBL" id="QHT01861.1"/>
    </source>
</evidence>
<sequence>MGYFEHMFVSLHYAFILLLSCLKAFIHAFIPDIYVTSTSECIVEINKELTKHKKQDFNGFYYQ</sequence>
<dbReference type="InterPro" id="IPR045936">
    <property type="entry name" value="DUF6356"/>
</dbReference>
<reference evidence="1" key="1">
    <citation type="journal article" date="2020" name="Nature">
        <title>Giant virus diversity and host interactions through global metagenomics.</title>
        <authorList>
            <person name="Schulz F."/>
            <person name="Roux S."/>
            <person name="Paez-Espino D."/>
            <person name="Jungbluth S."/>
            <person name="Walsh D.A."/>
            <person name="Denef V.J."/>
            <person name="McMahon K.D."/>
            <person name="Konstantinidis K.T."/>
            <person name="Eloe-Fadrosh E.A."/>
            <person name="Kyrpides N.C."/>
            <person name="Woyke T."/>
        </authorList>
    </citation>
    <scope>NUCLEOTIDE SEQUENCE</scope>
    <source>
        <strain evidence="1">GVMAG-M-3300020523-10</strain>
    </source>
</reference>